<evidence type="ECO:0000313" key="12">
    <source>
        <dbReference type="EMBL" id="AXV08137.1"/>
    </source>
</evidence>
<evidence type="ECO:0000256" key="8">
    <source>
        <dbReference type="ARBA" id="ARBA00022840"/>
    </source>
</evidence>
<evidence type="ECO:0000256" key="10">
    <source>
        <dbReference type="SAM" id="MobiDB-lite"/>
    </source>
</evidence>
<evidence type="ECO:0000259" key="11">
    <source>
        <dbReference type="Pfam" id="PF08543"/>
    </source>
</evidence>
<dbReference type="OrthoDB" id="34166at2"/>
<gene>
    <name evidence="12" type="ORF">DVS28_a3462</name>
</gene>
<keyword evidence="13" id="KW-1185">Reference proteome</keyword>
<dbReference type="Gene3D" id="3.40.1190.20">
    <property type="match status" value="1"/>
</dbReference>
<protein>
    <submittedName>
        <fullName evidence="12">Hydroxymethylpyrimidine phosphate kinase ThiD</fullName>
    </submittedName>
</protein>
<dbReference type="SUPFAM" id="SSF53613">
    <property type="entry name" value="Ribokinase-like"/>
    <property type="match status" value="1"/>
</dbReference>
<dbReference type="GO" id="GO:0009229">
    <property type="term" value="P:thiamine diphosphate biosynthetic process"/>
    <property type="evidence" value="ECO:0007669"/>
    <property type="project" value="UniProtKB-UniPathway"/>
</dbReference>
<sequence>MATTSSDLPVVLTIAGSDSGGGAGIQADLKTFQEHDVFGTSVIVALTAQNTLGVHGVHEVPADFVTAQLDAVASDMDVRATKTGMLATSELVHTVVKGIRRHGLTNVVVDPVAASKHGDALLAPEALATVRDVLLPVATIVTPNLGEVALLTGVEVTGTDDLDKAAEAMKALGPQWVLIKGGHLPDNLEAVDLLFDGERMIEIATARSASTDTHGTGCTLSSAIAANLAKGMDVPSAAQVAKDYITGAITHGLRIGAGIGPVDHGWPRRPVPPTDDAQAR</sequence>
<name>A0A346Y0Z0_9ACTN</name>
<dbReference type="UniPathway" id="UPA00060">
    <property type="reaction ID" value="UER00138"/>
</dbReference>
<feature type="domain" description="Pyridoxamine kinase/Phosphomethylpyrimidine kinase" evidence="11">
    <location>
        <begin position="18"/>
        <end position="263"/>
    </location>
</feature>
<dbReference type="Pfam" id="PF08543">
    <property type="entry name" value="Phos_pyr_kin"/>
    <property type="match status" value="1"/>
</dbReference>
<keyword evidence="5" id="KW-0808">Transferase</keyword>
<dbReference type="InterPro" id="IPR029056">
    <property type="entry name" value="Ribokinase-like"/>
</dbReference>
<dbReference type="KEGG" id="euz:DVS28_a3462"/>
<dbReference type="InterPro" id="IPR013749">
    <property type="entry name" value="PM/HMP-P_kinase-1"/>
</dbReference>
<comment type="pathway">
    <text evidence="4">Cofactor biosynthesis; thiamine diphosphate biosynthesis; 4-amino-2-methyl-5-diphosphomethylpyrimidine from 5-amino-1-(5-phospho-D-ribosyl)imidazole: step 3/3.</text>
</comment>
<evidence type="ECO:0000256" key="2">
    <source>
        <dbReference type="ARBA" id="ARBA00000565"/>
    </source>
</evidence>
<organism evidence="12 13">
    <name type="scientific">Euzebya pacifica</name>
    <dbReference type="NCBI Taxonomy" id="1608957"/>
    <lineage>
        <taxon>Bacteria</taxon>
        <taxon>Bacillati</taxon>
        <taxon>Actinomycetota</taxon>
        <taxon>Nitriliruptoria</taxon>
        <taxon>Euzebyales</taxon>
    </lineage>
</organism>
<dbReference type="FunFam" id="3.40.1190.20:FF:000003">
    <property type="entry name" value="Phosphomethylpyrimidine kinase ThiD"/>
    <property type="match status" value="1"/>
</dbReference>
<dbReference type="PANTHER" id="PTHR20858">
    <property type="entry name" value="PHOSPHOMETHYLPYRIMIDINE KINASE"/>
    <property type="match status" value="1"/>
</dbReference>
<dbReference type="GO" id="GO:0008972">
    <property type="term" value="F:phosphomethylpyrimidine kinase activity"/>
    <property type="evidence" value="ECO:0007669"/>
    <property type="project" value="UniProtKB-EC"/>
</dbReference>
<keyword evidence="9" id="KW-0784">Thiamine biosynthesis</keyword>
<keyword evidence="6" id="KW-0547">Nucleotide-binding</keyword>
<dbReference type="AlphaFoldDB" id="A0A346Y0Z0"/>
<evidence type="ECO:0000256" key="1">
    <source>
        <dbReference type="ARBA" id="ARBA00000151"/>
    </source>
</evidence>
<dbReference type="RefSeq" id="WP_114592524.1">
    <property type="nucleotide sequence ID" value="NZ_CP031165.1"/>
</dbReference>
<dbReference type="CDD" id="cd01169">
    <property type="entry name" value="HMPP_kinase"/>
    <property type="match status" value="1"/>
</dbReference>
<feature type="region of interest" description="Disordered" evidence="10">
    <location>
        <begin position="261"/>
        <end position="280"/>
    </location>
</feature>
<dbReference type="EMBL" id="CP031165">
    <property type="protein sequence ID" value="AXV08137.1"/>
    <property type="molecule type" value="Genomic_DNA"/>
</dbReference>
<dbReference type="GO" id="GO:0008902">
    <property type="term" value="F:hydroxymethylpyrimidine kinase activity"/>
    <property type="evidence" value="ECO:0007669"/>
    <property type="project" value="UniProtKB-EC"/>
</dbReference>
<reference evidence="12 13" key="1">
    <citation type="submission" date="2018-09" db="EMBL/GenBank/DDBJ databases">
        <title>Complete genome sequence of Euzebya sp. DY32-46 isolated from seawater of Pacific Ocean.</title>
        <authorList>
            <person name="Xu L."/>
            <person name="Wu Y.-H."/>
            <person name="Xu X.-W."/>
        </authorList>
    </citation>
    <scope>NUCLEOTIDE SEQUENCE [LARGE SCALE GENOMIC DNA]</scope>
    <source>
        <strain evidence="12 13">DY32-46</strain>
    </source>
</reference>
<evidence type="ECO:0000313" key="13">
    <source>
        <dbReference type="Proteomes" id="UP000264006"/>
    </source>
</evidence>
<evidence type="ECO:0000256" key="7">
    <source>
        <dbReference type="ARBA" id="ARBA00022777"/>
    </source>
</evidence>
<accession>A0A346Y0Z0</accession>
<comment type="catalytic activity">
    <reaction evidence="2">
        <text>4-amino-2-methyl-5-(phosphooxymethyl)pyrimidine + ATP = 4-amino-2-methyl-5-(diphosphooxymethyl)pyrimidine + ADP</text>
        <dbReference type="Rhea" id="RHEA:19893"/>
        <dbReference type="ChEBI" id="CHEBI:30616"/>
        <dbReference type="ChEBI" id="CHEBI:57841"/>
        <dbReference type="ChEBI" id="CHEBI:58354"/>
        <dbReference type="ChEBI" id="CHEBI:456216"/>
        <dbReference type="EC" id="2.7.4.7"/>
    </reaction>
</comment>
<keyword evidence="7 12" id="KW-0418">Kinase</keyword>
<dbReference type="GO" id="GO:0005524">
    <property type="term" value="F:ATP binding"/>
    <property type="evidence" value="ECO:0007669"/>
    <property type="project" value="UniProtKB-KW"/>
</dbReference>
<evidence type="ECO:0000256" key="3">
    <source>
        <dbReference type="ARBA" id="ARBA00003848"/>
    </source>
</evidence>
<dbReference type="InterPro" id="IPR004399">
    <property type="entry name" value="HMP/HMP-P_kinase_dom"/>
</dbReference>
<dbReference type="Proteomes" id="UP000264006">
    <property type="component" value="Chromosome"/>
</dbReference>
<keyword evidence="8" id="KW-0067">ATP-binding</keyword>
<dbReference type="GO" id="GO:0009228">
    <property type="term" value="P:thiamine biosynthetic process"/>
    <property type="evidence" value="ECO:0007669"/>
    <property type="project" value="UniProtKB-KW"/>
</dbReference>
<comment type="function">
    <text evidence="3">Catalyzes the phosphorylation of hydroxymethylpyrimidine phosphate (HMP-P) to HMP-PP, and of HMP to HMP-P.</text>
</comment>
<evidence type="ECO:0000256" key="4">
    <source>
        <dbReference type="ARBA" id="ARBA00004769"/>
    </source>
</evidence>
<dbReference type="GO" id="GO:0005829">
    <property type="term" value="C:cytosol"/>
    <property type="evidence" value="ECO:0007669"/>
    <property type="project" value="TreeGrafter"/>
</dbReference>
<proteinExistence type="predicted"/>
<comment type="catalytic activity">
    <reaction evidence="1">
        <text>4-amino-5-hydroxymethyl-2-methylpyrimidine + ATP = 4-amino-2-methyl-5-(phosphooxymethyl)pyrimidine + ADP + H(+)</text>
        <dbReference type="Rhea" id="RHEA:23096"/>
        <dbReference type="ChEBI" id="CHEBI:15378"/>
        <dbReference type="ChEBI" id="CHEBI:16892"/>
        <dbReference type="ChEBI" id="CHEBI:30616"/>
        <dbReference type="ChEBI" id="CHEBI:58354"/>
        <dbReference type="ChEBI" id="CHEBI:456216"/>
        <dbReference type="EC" id="2.7.1.49"/>
    </reaction>
</comment>
<dbReference type="NCBIfam" id="TIGR00097">
    <property type="entry name" value="HMP-P_kinase"/>
    <property type="match status" value="1"/>
</dbReference>
<evidence type="ECO:0000256" key="9">
    <source>
        <dbReference type="ARBA" id="ARBA00022977"/>
    </source>
</evidence>
<evidence type="ECO:0000256" key="6">
    <source>
        <dbReference type="ARBA" id="ARBA00022741"/>
    </source>
</evidence>
<evidence type="ECO:0000256" key="5">
    <source>
        <dbReference type="ARBA" id="ARBA00022679"/>
    </source>
</evidence>
<dbReference type="PANTHER" id="PTHR20858:SF17">
    <property type="entry name" value="HYDROXYMETHYLPYRIMIDINE_PHOSPHOMETHYLPYRIMIDINE KINASE THI20-RELATED"/>
    <property type="match status" value="1"/>
</dbReference>